<name>A0ABU6YBY0_9FABA</name>
<gene>
    <name evidence="3" type="ORF">PIB30_035390</name>
</gene>
<protein>
    <recommendedName>
        <fullName evidence="2">Myb-like domain-containing protein</fullName>
    </recommendedName>
</protein>
<evidence type="ECO:0000259" key="2">
    <source>
        <dbReference type="PROSITE" id="PS50090"/>
    </source>
</evidence>
<evidence type="ECO:0000313" key="4">
    <source>
        <dbReference type="Proteomes" id="UP001341840"/>
    </source>
</evidence>
<dbReference type="InterPro" id="IPR001005">
    <property type="entry name" value="SANT/Myb"/>
</dbReference>
<dbReference type="PROSITE" id="PS50090">
    <property type="entry name" value="MYB_LIKE"/>
    <property type="match status" value="1"/>
</dbReference>
<dbReference type="Gene3D" id="1.10.10.60">
    <property type="entry name" value="Homeodomain-like"/>
    <property type="match status" value="1"/>
</dbReference>
<sequence>MDALHKAANAALSSCPVNCPLAHMERIVSEVLRKMVRKYSGKRPEVIVIAVENPAAVIADEVKTKLSGKAHVDGISTWRRVLDGHGKENNSTKTRIREDQDELWKSFIDSSPAEKSIKANNGYVPQKENKPQLKKDSSEDSEEEMSEKTSNSQSKYSKSSKRNKWKPAEIKKLIDMRGKLHDRFKVVKGRMALWEEVSQNLLENGISRSSGQCKSLWTSLLQKYEEVKNEKNTKKKWPYLEDMERILSENEELATK</sequence>
<reference evidence="3 4" key="1">
    <citation type="journal article" date="2023" name="Plants (Basel)">
        <title>Bridging the Gap: Combining Genomics and Transcriptomics Approaches to Understand Stylosanthes scabra, an Orphan Legume from the Brazilian Caatinga.</title>
        <authorList>
            <person name="Ferreira-Neto J.R.C."/>
            <person name="da Silva M.D."/>
            <person name="Binneck E."/>
            <person name="de Melo N.F."/>
            <person name="da Silva R.H."/>
            <person name="de Melo A.L.T.M."/>
            <person name="Pandolfi V."/>
            <person name="Bustamante F.O."/>
            <person name="Brasileiro-Vidal A.C."/>
            <person name="Benko-Iseppon A.M."/>
        </authorList>
    </citation>
    <scope>NUCLEOTIDE SEQUENCE [LARGE SCALE GENOMIC DNA]</scope>
    <source>
        <tissue evidence="3">Leaves</tissue>
    </source>
</reference>
<dbReference type="InterPro" id="IPR044822">
    <property type="entry name" value="Myb_DNA-bind_4"/>
</dbReference>
<comment type="caution">
    <text evidence="3">The sequence shown here is derived from an EMBL/GenBank/DDBJ whole genome shotgun (WGS) entry which is preliminary data.</text>
</comment>
<dbReference type="EMBL" id="JASCZI010241824">
    <property type="protein sequence ID" value="MED6207397.1"/>
    <property type="molecule type" value="Genomic_DNA"/>
</dbReference>
<proteinExistence type="predicted"/>
<organism evidence="3 4">
    <name type="scientific">Stylosanthes scabra</name>
    <dbReference type="NCBI Taxonomy" id="79078"/>
    <lineage>
        <taxon>Eukaryota</taxon>
        <taxon>Viridiplantae</taxon>
        <taxon>Streptophyta</taxon>
        <taxon>Embryophyta</taxon>
        <taxon>Tracheophyta</taxon>
        <taxon>Spermatophyta</taxon>
        <taxon>Magnoliopsida</taxon>
        <taxon>eudicotyledons</taxon>
        <taxon>Gunneridae</taxon>
        <taxon>Pentapetalae</taxon>
        <taxon>rosids</taxon>
        <taxon>fabids</taxon>
        <taxon>Fabales</taxon>
        <taxon>Fabaceae</taxon>
        <taxon>Papilionoideae</taxon>
        <taxon>50 kb inversion clade</taxon>
        <taxon>dalbergioids sensu lato</taxon>
        <taxon>Dalbergieae</taxon>
        <taxon>Pterocarpus clade</taxon>
        <taxon>Stylosanthes</taxon>
    </lineage>
</organism>
<evidence type="ECO:0000313" key="3">
    <source>
        <dbReference type="EMBL" id="MED6207397.1"/>
    </source>
</evidence>
<dbReference type="Pfam" id="PF13837">
    <property type="entry name" value="Myb_DNA-bind_4"/>
    <property type="match status" value="1"/>
</dbReference>
<feature type="region of interest" description="Disordered" evidence="1">
    <location>
        <begin position="115"/>
        <end position="163"/>
    </location>
</feature>
<feature type="domain" description="Myb-like" evidence="2">
    <location>
        <begin position="157"/>
        <end position="221"/>
    </location>
</feature>
<dbReference type="CDD" id="cd12203">
    <property type="entry name" value="GT1"/>
    <property type="match status" value="1"/>
</dbReference>
<keyword evidence="4" id="KW-1185">Reference proteome</keyword>
<accession>A0ABU6YBY0</accession>
<evidence type="ECO:0000256" key="1">
    <source>
        <dbReference type="SAM" id="MobiDB-lite"/>
    </source>
</evidence>
<dbReference type="Proteomes" id="UP001341840">
    <property type="component" value="Unassembled WGS sequence"/>
</dbReference>
<feature type="compositionally biased region" description="Low complexity" evidence="1">
    <location>
        <begin position="148"/>
        <end position="157"/>
    </location>
</feature>
<dbReference type="PANTHER" id="PTHR43694:SF5">
    <property type="entry name" value="RNA-METABOLISING METALLO-BETA-LACTAMASE"/>
    <property type="match status" value="1"/>
</dbReference>
<dbReference type="PANTHER" id="PTHR43694">
    <property type="entry name" value="RIBONUCLEASE J"/>
    <property type="match status" value="1"/>
</dbReference>
<feature type="compositionally biased region" description="Basic and acidic residues" evidence="1">
    <location>
        <begin position="127"/>
        <end position="138"/>
    </location>
</feature>